<comment type="caution">
    <text evidence="1">The sequence shown here is derived from an EMBL/GenBank/DDBJ whole genome shotgun (WGS) entry which is preliminary data.</text>
</comment>
<organism evidence="1 2">
    <name type="scientific">Spiromyces aspiralis</name>
    <dbReference type="NCBI Taxonomy" id="68401"/>
    <lineage>
        <taxon>Eukaryota</taxon>
        <taxon>Fungi</taxon>
        <taxon>Fungi incertae sedis</taxon>
        <taxon>Zoopagomycota</taxon>
        <taxon>Kickxellomycotina</taxon>
        <taxon>Kickxellomycetes</taxon>
        <taxon>Kickxellales</taxon>
        <taxon>Kickxellaceae</taxon>
        <taxon>Spiromyces</taxon>
    </lineage>
</organism>
<evidence type="ECO:0000313" key="2">
    <source>
        <dbReference type="Proteomes" id="UP001145114"/>
    </source>
</evidence>
<evidence type="ECO:0000313" key="1">
    <source>
        <dbReference type="EMBL" id="KAJ1678141.1"/>
    </source>
</evidence>
<sequence>MKFIATIVTTTALTAATIKAAGSPAIVGVQVEGSNEEEASSKVSALVSQYWPKVFRPEYESVLESLSKSDEKAYNSVIEAMDGDNNVPEGYDREWLKKANVAGIYHYIVGDSNSGVVIDSAGNHVSVDLTHRNDKDIHLFSDLKDEDDDDDDDETVKDEEEKTATTTGKDNDDAMEAADDEGKAVVGAAGSV</sequence>
<reference evidence="1" key="1">
    <citation type="submission" date="2022-06" db="EMBL/GenBank/DDBJ databases">
        <title>Phylogenomic reconstructions and comparative analyses of Kickxellomycotina fungi.</title>
        <authorList>
            <person name="Reynolds N.K."/>
            <person name="Stajich J.E."/>
            <person name="Barry K."/>
            <person name="Grigoriev I.V."/>
            <person name="Crous P."/>
            <person name="Smith M.E."/>
        </authorList>
    </citation>
    <scope>NUCLEOTIDE SEQUENCE</scope>
    <source>
        <strain evidence="1">RSA 2271</strain>
    </source>
</reference>
<keyword evidence="2" id="KW-1185">Reference proteome</keyword>
<gene>
    <name evidence="1" type="ORF">EV182_004689</name>
</gene>
<protein>
    <submittedName>
        <fullName evidence="1">Uncharacterized protein</fullName>
    </submittedName>
</protein>
<accession>A0ACC1HPB9</accession>
<feature type="non-terminal residue" evidence="1">
    <location>
        <position position="192"/>
    </location>
</feature>
<dbReference type="EMBL" id="JAMZIH010001497">
    <property type="protein sequence ID" value="KAJ1678141.1"/>
    <property type="molecule type" value="Genomic_DNA"/>
</dbReference>
<dbReference type="Proteomes" id="UP001145114">
    <property type="component" value="Unassembled WGS sequence"/>
</dbReference>
<proteinExistence type="predicted"/>
<name>A0ACC1HPB9_9FUNG</name>